<dbReference type="PANTHER" id="PTHR42648:SF26">
    <property type="entry name" value="INTEGRASE CATALYTIC DOMAIN-CONTAINING PROTEIN"/>
    <property type="match status" value="1"/>
</dbReference>
<dbReference type="InterPro" id="IPR036397">
    <property type="entry name" value="RNaseH_sf"/>
</dbReference>
<reference evidence="4 5" key="1">
    <citation type="journal article" date="2022" name="Cell">
        <title>Repeat-based holocentromeres influence genome architecture and karyotype evolution.</title>
        <authorList>
            <person name="Hofstatter P.G."/>
            <person name="Thangavel G."/>
            <person name="Lux T."/>
            <person name="Neumann P."/>
            <person name="Vondrak T."/>
            <person name="Novak P."/>
            <person name="Zhang M."/>
            <person name="Costa L."/>
            <person name="Castellani M."/>
            <person name="Scott A."/>
            <person name="Toegelov H."/>
            <person name="Fuchs J."/>
            <person name="Mata-Sucre Y."/>
            <person name="Dias Y."/>
            <person name="Vanzela A.L.L."/>
            <person name="Huettel B."/>
            <person name="Almeida C.C.S."/>
            <person name="Simkova H."/>
            <person name="Souza G."/>
            <person name="Pedrosa-Harand A."/>
            <person name="Macas J."/>
            <person name="Mayer K.F.X."/>
            <person name="Houben A."/>
            <person name="Marques A."/>
        </authorList>
    </citation>
    <scope>NUCLEOTIDE SEQUENCE [LARGE SCALE GENOMIC DNA]</scope>
    <source>
        <strain evidence="4">RhyTen1mFocal</strain>
    </source>
</reference>
<evidence type="ECO:0000256" key="1">
    <source>
        <dbReference type="ARBA" id="ARBA00022670"/>
    </source>
</evidence>
<evidence type="ECO:0000313" key="4">
    <source>
        <dbReference type="EMBL" id="KAJ3697958.1"/>
    </source>
</evidence>
<comment type="caution">
    <text evidence="4">The sequence shown here is derived from an EMBL/GenBank/DDBJ whole genome shotgun (WGS) entry which is preliminary data.</text>
</comment>
<dbReference type="PANTHER" id="PTHR42648">
    <property type="entry name" value="TRANSPOSASE, PUTATIVE-RELATED"/>
    <property type="match status" value="1"/>
</dbReference>
<dbReference type="AlphaFoldDB" id="A0AAD5ZHL8"/>
<dbReference type="InterPro" id="IPR039537">
    <property type="entry name" value="Retrotran_Ty1/copia-like"/>
</dbReference>
<organism evidence="4 5">
    <name type="scientific">Rhynchospora tenuis</name>
    <dbReference type="NCBI Taxonomy" id="198213"/>
    <lineage>
        <taxon>Eukaryota</taxon>
        <taxon>Viridiplantae</taxon>
        <taxon>Streptophyta</taxon>
        <taxon>Embryophyta</taxon>
        <taxon>Tracheophyta</taxon>
        <taxon>Spermatophyta</taxon>
        <taxon>Magnoliopsida</taxon>
        <taxon>Liliopsida</taxon>
        <taxon>Poales</taxon>
        <taxon>Cyperaceae</taxon>
        <taxon>Cyperoideae</taxon>
        <taxon>Rhynchosporeae</taxon>
        <taxon>Rhynchospora</taxon>
    </lineage>
</organism>
<dbReference type="Pfam" id="PF14223">
    <property type="entry name" value="Retrotran_gag_2"/>
    <property type="match status" value="1"/>
</dbReference>
<evidence type="ECO:0000256" key="2">
    <source>
        <dbReference type="SAM" id="MobiDB-lite"/>
    </source>
</evidence>
<evidence type="ECO:0000313" key="5">
    <source>
        <dbReference type="Proteomes" id="UP001210211"/>
    </source>
</evidence>
<keyword evidence="1" id="KW-0378">Hydrolase</keyword>
<feature type="compositionally biased region" description="Polar residues" evidence="2">
    <location>
        <begin position="237"/>
        <end position="270"/>
    </location>
</feature>
<dbReference type="GO" id="GO:0008233">
    <property type="term" value="F:peptidase activity"/>
    <property type="evidence" value="ECO:0007669"/>
    <property type="project" value="UniProtKB-KW"/>
</dbReference>
<dbReference type="InterPro" id="IPR057670">
    <property type="entry name" value="SH3_retrovirus"/>
</dbReference>
<dbReference type="SUPFAM" id="SSF53098">
    <property type="entry name" value="Ribonuclease H-like"/>
    <property type="match status" value="1"/>
</dbReference>
<protein>
    <recommendedName>
        <fullName evidence="3">Integrase catalytic domain-containing protein</fullName>
    </recommendedName>
</protein>
<accession>A0AAD5ZHL8</accession>
<feature type="region of interest" description="Disordered" evidence="2">
    <location>
        <begin position="237"/>
        <end position="291"/>
    </location>
</feature>
<dbReference type="Pfam" id="PF13976">
    <property type="entry name" value="gag_pre-integrs"/>
    <property type="match status" value="1"/>
</dbReference>
<evidence type="ECO:0000259" key="3">
    <source>
        <dbReference type="PROSITE" id="PS50994"/>
    </source>
</evidence>
<dbReference type="GO" id="GO:0015074">
    <property type="term" value="P:DNA integration"/>
    <property type="evidence" value="ECO:0007669"/>
    <property type="project" value="InterPro"/>
</dbReference>
<dbReference type="Proteomes" id="UP001210211">
    <property type="component" value="Unassembled WGS sequence"/>
</dbReference>
<dbReference type="InterPro" id="IPR054722">
    <property type="entry name" value="PolX-like_BBD"/>
</dbReference>
<dbReference type="InterPro" id="IPR001584">
    <property type="entry name" value="Integrase_cat-core"/>
</dbReference>
<dbReference type="Pfam" id="PF25597">
    <property type="entry name" value="SH3_retrovirus"/>
    <property type="match status" value="1"/>
</dbReference>
<sequence>MANTQNPTNPLSPSSSTTSIASAMDSIVPLTIPISTKLSQNNYLTWKSQILPILHGYYLTKYITSLPPNPAITTSDNQISPNPDFAPWHRQDQLLLGWLLSSLTEVIQAQVVSCTTSFDLWNSLQTIFSNRSRARLTDLRRQIQSATKEGLSCSDYIQHMRKLADELLFIGSPMSEDDLVIATLNGLGPDYLSFVTSITTALRSQSISFADLHGLLLNHESLLLSHNTSSSTALTTFRQNNRYNTRNNSPPQFPNNRTGTGYQQAQTGNMNCKPPLLPQPNNSNVPPRPQQGPKLMCQICSKPNHSAKLCYFRYEPDPTWKPNPRFQAFAAQVPTNGSDTSSWVLDSGATNHVTSDLNNLSPFFNYNGADTLQVGSGAGLPIQHIGNSSFYLSDQQINLTNILHVPSFTCNLISISKLLHDNPHLSIEFSSSYCIIKHLPTKIPILQLPSVKGLFAVKFSSQPTAFIGIRASAIKWHQRLGHPSNSVTLDVLNKYNLPCNSSKLDVCHDCCVAKAHRLPFSLSTSVSDSPLELIHSDVWGPTPVLSSNGYRYYVVFVDDFSKFSWIYFMKSKSEVPHIFSKFKFQVENLLQSSIKVLRTDGGTEFKPIATQHPQLVHQTTCPHTPQQNGVAERKHRHLVELVLANMAHAQIPAEYWDELLSSVNFLINRLPTSNKTVPFTVLFNKTPDYSMLKVLGCLCFPYTRPYNHHKLEMRALPCVFLGYALSQKGYRCLHIPSNKIYISRHVQFDEDAFPFSNHDPTTSALPLSPQYISPFPILHTPQIPSPNLPVPSVSPPIHSVPPQLSPVANPTDNLTISQCF</sequence>
<keyword evidence="1" id="KW-0645">Protease</keyword>
<dbReference type="InterPro" id="IPR012337">
    <property type="entry name" value="RNaseH-like_sf"/>
</dbReference>
<dbReference type="GO" id="GO:0003676">
    <property type="term" value="F:nucleic acid binding"/>
    <property type="evidence" value="ECO:0007669"/>
    <property type="project" value="InterPro"/>
</dbReference>
<dbReference type="GO" id="GO:0006508">
    <property type="term" value="P:proteolysis"/>
    <property type="evidence" value="ECO:0007669"/>
    <property type="project" value="UniProtKB-KW"/>
</dbReference>
<name>A0AAD5ZHL8_9POAL</name>
<dbReference type="InterPro" id="IPR025724">
    <property type="entry name" value="GAG-pre-integrase_dom"/>
</dbReference>
<feature type="domain" description="Integrase catalytic" evidence="3">
    <location>
        <begin position="526"/>
        <end position="695"/>
    </location>
</feature>
<dbReference type="EMBL" id="JAMRDG010000001">
    <property type="protein sequence ID" value="KAJ3697958.1"/>
    <property type="molecule type" value="Genomic_DNA"/>
</dbReference>
<proteinExistence type="predicted"/>
<dbReference type="Pfam" id="PF22936">
    <property type="entry name" value="Pol_BBD"/>
    <property type="match status" value="1"/>
</dbReference>
<dbReference type="Gene3D" id="3.30.420.10">
    <property type="entry name" value="Ribonuclease H-like superfamily/Ribonuclease H"/>
    <property type="match status" value="1"/>
</dbReference>
<gene>
    <name evidence="4" type="ORF">LUZ61_001663</name>
</gene>
<keyword evidence="5" id="KW-1185">Reference proteome</keyword>
<dbReference type="PROSITE" id="PS50994">
    <property type="entry name" value="INTEGRASE"/>
    <property type="match status" value="1"/>
</dbReference>